<comment type="catalytic activity">
    <reaction evidence="3">
        <text>L-proline + NAD(+) = (S)-1-pyrroline-5-carboxylate + NADH + 2 H(+)</text>
        <dbReference type="Rhea" id="RHEA:14105"/>
        <dbReference type="ChEBI" id="CHEBI:15378"/>
        <dbReference type="ChEBI" id="CHEBI:17388"/>
        <dbReference type="ChEBI" id="CHEBI:57540"/>
        <dbReference type="ChEBI" id="CHEBI:57945"/>
        <dbReference type="ChEBI" id="CHEBI:60039"/>
        <dbReference type="EC" id="1.5.1.2"/>
    </reaction>
</comment>
<comment type="subcellular location">
    <subcellularLocation>
        <location evidence="3">Cytoplasm</location>
    </subcellularLocation>
</comment>
<protein>
    <recommendedName>
        <fullName evidence="3 4">Pyrroline-5-carboxylate reductase</fullName>
        <shortName evidence="3">P5C reductase</shortName>
        <shortName evidence="3">P5CR</shortName>
        <ecNumber evidence="3 4">1.5.1.2</ecNumber>
    </recommendedName>
    <alternativeName>
        <fullName evidence="3">PCA reductase</fullName>
    </alternativeName>
</protein>
<evidence type="ECO:0000256" key="5">
    <source>
        <dbReference type="RuleBase" id="RU003903"/>
    </source>
</evidence>
<comment type="similarity">
    <text evidence="3 5">Belongs to the pyrroline-5-carboxylate reductase family.</text>
</comment>
<evidence type="ECO:0000259" key="6">
    <source>
        <dbReference type="Pfam" id="PF03807"/>
    </source>
</evidence>
<keyword evidence="3 5" id="KW-0641">Proline biosynthesis</keyword>
<proteinExistence type="inferred from homology"/>
<evidence type="ECO:0000313" key="8">
    <source>
        <dbReference type="EMBL" id="MBV7256899.1"/>
    </source>
</evidence>
<dbReference type="InterPro" id="IPR029036">
    <property type="entry name" value="P5CR_dimer"/>
</dbReference>
<dbReference type="PANTHER" id="PTHR11645">
    <property type="entry name" value="PYRROLINE-5-CARBOXYLATE REDUCTASE"/>
    <property type="match status" value="1"/>
</dbReference>
<comment type="catalytic activity">
    <reaction evidence="3 5">
        <text>L-proline + NADP(+) = (S)-1-pyrroline-5-carboxylate + NADPH + 2 H(+)</text>
        <dbReference type="Rhea" id="RHEA:14109"/>
        <dbReference type="ChEBI" id="CHEBI:15378"/>
        <dbReference type="ChEBI" id="CHEBI:17388"/>
        <dbReference type="ChEBI" id="CHEBI:57783"/>
        <dbReference type="ChEBI" id="CHEBI:58349"/>
        <dbReference type="ChEBI" id="CHEBI:60039"/>
        <dbReference type="EC" id="1.5.1.2"/>
    </reaction>
</comment>
<dbReference type="EC" id="1.5.1.2" evidence="3 4"/>
<evidence type="ECO:0000256" key="1">
    <source>
        <dbReference type="ARBA" id="ARBA00022857"/>
    </source>
</evidence>
<dbReference type="RefSeq" id="WP_218445727.1">
    <property type="nucleotide sequence ID" value="NZ_JAGSPA010000003.1"/>
</dbReference>
<keyword evidence="3 5" id="KW-0028">Amino-acid biosynthesis</keyword>
<dbReference type="Proteomes" id="UP000722336">
    <property type="component" value="Unassembled WGS sequence"/>
</dbReference>
<accession>A0ABS6SES2</accession>
<feature type="domain" description="Pyrroline-5-carboxylate reductase catalytic N-terminal" evidence="6">
    <location>
        <begin position="11"/>
        <end position="96"/>
    </location>
</feature>
<keyword evidence="1 3" id="KW-0521">NADP</keyword>
<evidence type="ECO:0000256" key="4">
    <source>
        <dbReference type="NCBIfam" id="TIGR00112"/>
    </source>
</evidence>
<evidence type="ECO:0000256" key="3">
    <source>
        <dbReference type="HAMAP-Rule" id="MF_01925"/>
    </source>
</evidence>
<keyword evidence="9" id="KW-1185">Reference proteome</keyword>
<comment type="caution">
    <text evidence="8">The sequence shown here is derived from an EMBL/GenBank/DDBJ whole genome shotgun (WGS) entry which is preliminary data.</text>
</comment>
<dbReference type="EMBL" id="JAGSPA010000003">
    <property type="protein sequence ID" value="MBV7256899.1"/>
    <property type="molecule type" value="Genomic_DNA"/>
</dbReference>
<dbReference type="InterPro" id="IPR000304">
    <property type="entry name" value="Pyrroline-COOH_reductase"/>
</dbReference>
<name>A0ABS6SES2_9SPHN</name>
<organism evidence="8 9">
    <name type="scientific">Pacificimonas pallii</name>
    <dbReference type="NCBI Taxonomy" id="2827236"/>
    <lineage>
        <taxon>Bacteria</taxon>
        <taxon>Pseudomonadati</taxon>
        <taxon>Pseudomonadota</taxon>
        <taxon>Alphaproteobacteria</taxon>
        <taxon>Sphingomonadales</taxon>
        <taxon>Sphingosinicellaceae</taxon>
        <taxon>Pacificimonas</taxon>
    </lineage>
</organism>
<dbReference type="PANTHER" id="PTHR11645:SF0">
    <property type="entry name" value="PYRROLINE-5-CARBOXYLATE REDUCTASE 3"/>
    <property type="match status" value="1"/>
</dbReference>
<dbReference type="InterPro" id="IPR028939">
    <property type="entry name" value="P5C_Rdtase_cat_N"/>
</dbReference>
<comment type="function">
    <text evidence="3">Catalyzes the reduction of 1-pyrroline-5-carboxylate (PCA) to L-proline.</text>
</comment>
<dbReference type="GO" id="GO:0004735">
    <property type="term" value="F:pyrroline-5-carboxylate reductase activity"/>
    <property type="evidence" value="ECO:0007669"/>
    <property type="project" value="UniProtKB-EC"/>
</dbReference>
<sequence length="270" mass="27936">MATNKIRTLWVIGGGNMGGALLSRWCLAKVADRIVLVDPANIAVPAGCEKFPSIADVDGIPDIVVGAVKPHLAATALATLSERLDERSLFISVMAGLGLARIAALVPAGTPVRAMPNTPAQVGRGVTGLYADDLTEEQRMVVSKLFNAVGITHWLTEEGQFDALTAVSGSGPAYVFRMVEALAAAGIAAGLPEKAAHALARGTIIGAGELLRQDERSATELRVAVTSPNGTTQAGLEALDEEPGLPAVVRSAVRAAAARSREMGQEDQAD</sequence>
<dbReference type="InterPro" id="IPR053790">
    <property type="entry name" value="P5CR-like_CS"/>
</dbReference>
<evidence type="ECO:0000259" key="7">
    <source>
        <dbReference type="Pfam" id="PF14748"/>
    </source>
</evidence>
<dbReference type="PIRSF" id="PIRSF000193">
    <property type="entry name" value="Pyrrol-5-carb_rd"/>
    <property type="match status" value="1"/>
</dbReference>
<dbReference type="Pfam" id="PF14748">
    <property type="entry name" value="P5CR_dimer"/>
    <property type="match status" value="1"/>
</dbReference>
<comment type="pathway">
    <text evidence="3 5">Amino-acid biosynthesis; L-proline biosynthesis; L-proline from L-glutamate 5-semialdehyde: step 1/1.</text>
</comment>
<keyword evidence="2 3" id="KW-0560">Oxidoreductase</keyword>
<dbReference type="NCBIfam" id="TIGR00112">
    <property type="entry name" value="proC"/>
    <property type="match status" value="1"/>
</dbReference>
<dbReference type="Pfam" id="PF03807">
    <property type="entry name" value="F420_oxidored"/>
    <property type="match status" value="1"/>
</dbReference>
<evidence type="ECO:0000256" key="2">
    <source>
        <dbReference type="ARBA" id="ARBA00023002"/>
    </source>
</evidence>
<feature type="domain" description="Pyrroline-5-carboxylate reductase dimerisation" evidence="7">
    <location>
        <begin position="158"/>
        <end position="263"/>
    </location>
</feature>
<dbReference type="PROSITE" id="PS00521">
    <property type="entry name" value="P5CR"/>
    <property type="match status" value="1"/>
</dbReference>
<keyword evidence="3" id="KW-0963">Cytoplasm</keyword>
<gene>
    <name evidence="3" type="primary">proC</name>
    <name evidence="8" type="ORF">KCG44_08895</name>
</gene>
<dbReference type="HAMAP" id="MF_01925">
    <property type="entry name" value="P5C_reductase"/>
    <property type="match status" value="1"/>
</dbReference>
<evidence type="ECO:0000313" key="9">
    <source>
        <dbReference type="Proteomes" id="UP000722336"/>
    </source>
</evidence>
<reference evidence="8 9" key="1">
    <citation type="submission" date="2021-04" db="EMBL/GenBank/DDBJ databases">
        <authorList>
            <person name="Pira H."/>
            <person name="Risdian C."/>
            <person name="Wink J."/>
        </authorList>
    </citation>
    <scope>NUCLEOTIDE SEQUENCE [LARGE SCALE GENOMIC DNA]</scope>
    <source>
        <strain evidence="8 9">WHA3</strain>
    </source>
</reference>